<dbReference type="AlphaFoldDB" id="A0AAD8PZG5"/>
<comment type="subcellular location">
    <subcellularLocation>
        <location evidence="1">Membrane</location>
        <topology evidence="1">Multi-pass membrane protein</topology>
    </subcellularLocation>
</comment>
<evidence type="ECO:0008006" key="8">
    <source>
        <dbReference type="Google" id="ProtNLM"/>
    </source>
</evidence>
<feature type="transmembrane region" description="Helical" evidence="5">
    <location>
        <begin position="44"/>
        <end position="64"/>
    </location>
</feature>
<dbReference type="SUPFAM" id="SSF103473">
    <property type="entry name" value="MFS general substrate transporter"/>
    <property type="match status" value="1"/>
</dbReference>
<protein>
    <recommendedName>
        <fullName evidence="8">Major facilitator superfamily transporter</fullName>
    </recommendedName>
</protein>
<dbReference type="InterPro" id="IPR036259">
    <property type="entry name" value="MFS_trans_sf"/>
</dbReference>
<evidence type="ECO:0000256" key="3">
    <source>
        <dbReference type="ARBA" id="ARBA00022989"/>
    </source>
</evidence>
<evidence type="ECO:0000256" key="4">
    <source>
        <dbReference type="ARBA" id="ARBA00023136"/>
    </source>
</evidence>
<proteinExistence type="predicted"/>
<keyword evidence="3 5" id="KW-1133">Transmembrane helix</keyword>
<dbReference type="GO" id="GO:0022857">
    <property type="term" value="F:transmembrane transporter activity"/>
    <property type="evidence" value="ECO:0007669"/>
    <property type="project" value="InterPro"/>
</dbReference>
<keyword evidence="7" id="KW-1185">Reference proteome</keyword>
<accession>A0AAD8PZG5</accession>
<evidence type="ECO:0000256" key="5">
    <source>
        <dbReference type="SAM" id="Phobius"/>
    </source>
</evidence>
<comment type="caution">
    <text evidence="6">The sequence shown here is derived from an EMBL/GenBank/DDBJ whole genome shotgun (WGS) entry which is preliminary data.</text>
</comment>
<evidence type="ECO:0000256" key="1">
    <source>
        <dbReference type="ARBA" id="ARBA00004141"/>
    </source>
</evidence>
<keyword evidence="2 5" id="KW-0812">Transmembrane</keyword>
<sequence>MNSVGAGGQQSPYLAMGGNAVLFSLMTITRLVGSIVANRFGLRATFVFGTVGYVVCSAALYTNNRHGNGWFVYLGSAACGIAAGLFWAADGADMLSYPEPEDRGKYLAYWLCDRNSGGILGGIANLAFKYQGRPAYGKALLEDVHRLRCAA</sequence>
<dbReference type="GO" id="GO:0016020">
    <property type="term" value="C:membrane"/>
    <property type="evidence" value="ECO:0007669"/>
    <property type="project" value="UniProtKB-SubCell"/>
</dbReference>
<feature type="transmembrane region" description="Helical" evidence="5">
    <location>
        <begin position="12"/>
        <end position="32"/>
    </location>
</feature>
<evidence type="ECO:0000313" key="6">
    <source>
        <dbReference type="EMBL" id="KAK1590410.1"/>
    </source>
</evidence>
<organism evidence="6 7">
    <name type="scientific">Colletotrichum navitas</name>
    <dbReference type="NCBI Taxonomy" id="681940"/>
    <lineage>
        <taxon>Eukaryota</taxon>
        <taxon>Fungi</taxon>
        <taxon>Dikarya</taxon>
        <taxon>Ascomycota</taxon>
        <taxon>Pezizomycotina</taxon>
        <taxon>Sordariomycetes</taxon>
        <taxon>Hypocreomycetidae</taxon>
        <taxon>Glomerellales</taxon>
        <taxon>Glomerellaceae</taxon>
        <taxon>Colletotrichum</taxon>
        <taxon>Colletotrichum graminicola species complex</taxon>
    </lineage>
</organism>
<name>A0AAD8PZG5_9PEZI</name>
<dbReference type="GeneID" id="85442097"/>
<dbReference type="Pfam" id="PF07690">
    <property type="entry name" value="MFS_1"/>
    <property type="match status" value="1"/>
</dbReference>
<dbReference type="RefSeq" id="XP_060413898.1">
    <property type="nucleotide sequence ID" value="XM_060557857.1"/>
</dbReference>
<evidence type="ECO:0000256" key="2">
    <source>
        <dbReference type="ARBA" id="ARBA00022692"/>
    </source>
</evidence>
<gene>
    <name evidence="6" type="ORF">LY79DRAFT_554551</name>
</gene>
<evidence type="ECO:0000313" key="7">
    <source>
        <dbReference type="Proteomes" id="UP001230504"/>
    </source>
</evidence>
<dbReference type="PANTHER" id="PTHR23294:SF19">
    <property type="entry name" value="DUF895 DOMAIN MEMBRANE PROTEIN-RELATED"/>
    <property type="match status" value="1"/>
</dbReference>
<dbReference type="PANTHER" id="PTHR23294">
    <property type="entry name" value="ET TRANSLATION PRODUCT-RELATED"/>
    <property type="match status" value="1"/>
</dbReference>
<dbReference type="EMBL" id="JAHLJV010000031">
    <property type="protein sequence ID" value="KAK1590410.1"/>
    <property type="molecule type" value="Genomic_DNA"/>
</dbReference>
<dbReference type="InterPro" id="IPR011701">
    <property type="entry name" value="MFS"/>
</dbReference>
<feature type="transmembrane region" description="Helical" evidence="5">
    <location>
        <begin position="70"/>
        <end position="89"/>
    </location>
</feature>
<reference evidence="6" key="1">
    <citation type="submission" date="2021-06" db="EMBL/GenBank/DDBJ databases">
        <title>Comparative genomics, transcriptomics and evolutionary studies reveal genomic signatures of adaptation to plant cell wall in hemibiotrophic fungi.</title>
        <authorList>
            <consortium name="DOE Joint Genome Institute"/>
            <person name="Baroncelli R."/>
            <person name="Diaz J.F."/>
            <person name="Benocci T."/>
            <person name="Peng M."/>
            <person name="Battaglia E."/>
            <person name="Haridas S."/>
            <person name="Andreopoulos W."/>
            <person name="Labutti K."/>
            <person name="Pangilinan J."/>
            <person name="Floch G.L."/>
            <person name="Makela M.R."/>
            <person name="Henrissat B."/>
            <person name="Grigoriev I.V."/>
            <person name="Crouch J.A."/>
            <person name="De Vries R.P."/>
            <person name="Sukno S.A."/>
            <person name="Thon M.R."/>
        </authorList>
    </citation>
    <scope>NUCLEOTIDE SEQUENCE</scope>
    <source>
        <strain evidence="6">CBS 125086</strain>
    </source>
</reference>
<dbReference type="Gene3D" id="1.20.1250.20">
    <property type="entry name" value="MFS general substrate transporter like domains"/>
    <property type="match status" value="1"/>
</dbReference>
<dbReference type="InterPro" id="IPR051617">
    <property type="entry name" value="UNC-93-like_regulator"/>
</dbReference>
<keyword evidence="4 5" id="KW-0472">Membrane</keyword>
<dbReference type="Proteomes" id="UP001230504">
    <property type="component" value="Unassembled WGS sequence"/>
</dbReference>